<evidence type="ECO:0000256" key="2">
    <source>
        <dbReference type="SAM" id="Phobius"/>
    </source>
</evidence>
<feature type="region of interest" description="Disordered" evidence="1">
    <location>
        <begin position="283"/>
        <end position="311"/>
    </location>
</feature>
<keyword evidence="2" id="KW-0812">Transmembrane</keyword>
<reference evidence="5" key="1">
    <citation type="journal article" date="2014" name="Proc. Natl. Acad. Sci. U.S.A.">
        <title>Extensive sampling of basidiomycete genomes demonstrates inadequacy of the white-rot/brown-rot paradigm for wood decay fungi.</title>
        <authorList>
            <person name="Riley R."/>
            <person name="Salamov A.A."/>
            <person name="Brown D.W."/>
            <person name="Nagy L.G."/>
            <person name="Floudas D."/>
            <person name="Held B.W."/>
            <person name="Levasseur A."/>
            <person name="Lombard V."/>
            <person name="Morin E."/>
            <person name="Otillar R."/>
            <person name="Lindquist E.A."/>
            <person name="Sun H."/>
            <person name="LaButti K.M."/>
            <person name="Schmutz J."/>
            <person name="Jabbour D."/>
            <person name="Luo H."/>
            <person name="Baker S.E."/>
            <person name="Pisabarro A.G."/>
            <person name="Walton J.D."/>
            <person name="Blanchette R.A."/>
            <person name="Henrissat B."/>
            <person name="Martin F."/>
            <person name="Cullen D."/>
            <person name="Hibbett D.S."/>
            <person name="Grigoriev I.V."/>
        </authorList>
    </citation>
    <scope>NUCLEOTIDE SEQUENCE [LARGE SCALE GENOMIC DNA]</scope>
    <source>
        <strain evidence="5">FD-172 SS1</strain>
    </source>
</reference>
<dbReference type="OrthoDB" id="2576311at2759"/>
<feature type="chain" id="PRO_5001644927" evidence="3">
    <location>
        <begin position="39"/>
        <end position="370"/>
    </location>
</feature>
<evidence type="ECO:0000313" key="4">
    <source>
        <dbReference type="EMBL" id="KDQ18248.1"/>
    </source>
</evidence>
<organism evidence="4 5">
    <name type="scientific">Botryobasidium botryosum (strain FD-172 SS1)</name>
    <dbReference type="NCBI Taxonomy" id="930990"/>
    <lineage>
        <taxon>Eukaryota</taxon>
        <taxon>Fungi</taxon>
        <taxon>Dikarya</taxon>
        <taxon>Basidiomycota</taxon>
        <taxon>Agaricomycotina</taxon>
        <taxon>Agaricomycetes</taxon>
        <taxon>Cantharellales</taxon>
        <taxon>Botryobasidiaceae</taxon>
        <taxon>Botryobasidium</taxon>
    </lineage>
</organism>
<evidence type="ECO:0000313" key="5">
    <source>
        <dbReference type="Proteomes" id="UP000027195"/>
    </source>
</evidence>
<protein>
    <submittedName>
        <fullName evidence="4">Uncharacterized protein</fullName>
    </submittedName>
</protein>
<evidence type="ECO:0000256" key="3">
    <source>
        <dbReference type="SAM" id="SignalP"/>
    </source>
</evidence>
<keyword evidence="2" id="KW-0472">Membrane</keyword>
<dbReference type="AlphaFoldDB" id="A0A067MR87"/>
<dbReference type="InParanoid" id="A0A067MR87"/>
<dbReference type="HOGENOM" id="CLU_053888_2_0_1"/>
<proteinExistence type="predicted"/>
<sequence>MIFVLPNRSSIYPRTPNTHRTRTDFLLFLGAILPLTSAQSTAPTVTAVCRDGYSWMSNEEGQGPCTVAAYLQASCLSGNWTVVGLPDSTTYNGPSYDQANICSCSSIVYSTISACGGCQTGIWKTWNDWITNCDASLVTAGRYAATIPNTTSVPMWAFNNPTSTGTFNITLAQETAEKHQPDVRGTDGNLSEKDKNSTGKLVGIIVGSVAGALAILGALAGGVAYVLYTRRKRYQAFASSSSVDVTAPTFHTVDHLMRQSDETLAPSPPLRYFPGYVITPYTNSEESSGPSSDIRSTGATGGHLTSPTSLNAPSNLAWSPIRLYDPEDPSTFPTGNLSTLTGISHDHNASSAQHPLVSTVMPRVAVATVE</sequence>
<evidence type="ECO:0000256" key="1">
    <source>
        <dbReference type="SAM" id="MobiDB-lite"/>
    </source>
</evidence>
<feature type="signal peptide" evidence="3">
    <location>
        <begin position="1"/>
        <end position="38"/>
    </location>
</feature>
<accession>A0A067MR87</accession>
<keyword evidence="3" id="KW-0732">Signal</keyword>
<dbReference type="Proteomes" id="UP000027195">
    <property type="component" value="Unassembled WGS sequence"/>
</dbReference>
<dbReference type="EMBL" id="KL198022">
    <property type="protein sequence ID" value="KDQ18248.1"/>
    <property type="molecule type" value="Genomic_DNA"/>
</dbReference>
<keyword evidence="2" id="KW-1133">Transmembrane helix</keyword>
<dbReference type="STRING" id="930990.A0A067MR87"/>
<feature type="transmembrane region" description="Helical" evidence="2">
    <location>
        <begin position="201"/>
        <end position="228"/>
    </location>
</feature>
<gene>
    <name evidence="4" type="ORF">BOTBODRAFT_29593</name>
</gene>
<keyword evidence="5" id="KW-1185">Reference proteome</keyword>
<name>A0A067MR87_BOTB1</name>